<dbReference type="PANTHER" id="PTHR10443">
    <property type="entry name" value="MICROSOMAL DIPEPTIDASE"/>
    <property type="match status" value="1"/>
</dbReference>
<sequence length="96" mass="10311">DVADHIDHIRQIAGIDHIGLGADYDGMPPGPVGLEDVSTYPALLRELLVRGYSDEDIAKIAGDNILRVLSQAEIVAKNLQHENEPADLLLEEAGSS</sequence>
<accession>A0A382P185</accession>
<dbReference type="Gene3D" id="3.20.20.140">
    <property type="entry name" value="Metal-dependent hydrolases"/>
    <property type="match status" value="1"/>
</dbReference>
<evidence type="ECO:0008006" key="2">
    <source>
        <dbReference type="Google" id="ProtNLM"/>
    </source>
</evidence>
<feature type="non-terminal residue" evidence="1">
    <location>
        <position position="1"/>
    </location>
</feature>
<dbReference type="Pfam" id="PF01244">
    <property type="entry name" value="Peptidase_M19"/>
    <property type="match status" value="1"/>
</dbReference>
<dbReference type="InterPro" id="IPR032466">
    <property type="entry name" value="Metal_Hydrolase"/>
</dbReference>
<reference evidence="1" key="1">
    <citation type="submission" date="2018-05" db="EMBL/GenBank/DDBJ databases">
        <authorList>
            <person name="Lanie J.A."/>
            <person name="Ng W.-L."/>
            <person name="Kazmierczak K.M."/>
            <person name="Andrzejewski T.M."/>
            <person name="Davidsen T.M."/>
            <person name="Wayne K.J."/>
            <person name="Tettelin H."/>
            <person name="Glass J.I."/>
            <person name="Rusch D."/>
            <person name="Podicherti R."/>
            <person name="Tsui H.-C.T."/>
            <person name="Winkler M.E."/>
        </authorList>
    </citation>
    <scope>NUCLEOTIDE SEQUENCE</scope>
</reference>
<gene>
    <name evidence="1" type="ORF">METZ01_LOCUS319920</name>
</gene>
<name>A0A382P185_9ZZZZ</name>
<dbReference type="EMBL" id="UINC01104138">
    <property type="protein sequence ID" value="SVC67066.1"/>
    <property type="molecule type" value="Genomic_DNA"/>
</dbReference>
<dbReference type="PROSITE" id="PS51365">
    <property type="entry name" value="RENAL_DIPEPTIDASE_2"/>
    <property type="match status" value="1"/>
</dbReference>
<dbReference type="PANTHER" id="PTHR10443:SF12">
    <property type="entry name" value="DIPEPTIDASE"/>
    <property type="match status" value="1"/>
</dbReference>
<dbReference type="SUPFAM" id="SSF51556">
    <property type="entry name" value="Metallo-dependent hydrolases"/>
    <property type="match status" value="1"/>
</dbReference>
<proteinExistence type="predicted"/>
<protein>
    <recommendedName>
        <fullName evidence="2">Membrane dipeptidase</fullName>
    </recommendedName>
</protein>
<dbReference type="GO" id="GO:0006508">
    <property type="term" value="P:proteolysis"/>
    <property type="evidence" value="ECO:0007669"/>
    <property type="project" value="InterPro"/>
</dbReference>
<dbReference type="AlphaFoldDB" id="A0A382P185"/>
<dbReference type="InterPro" id="IPR008257">
    <property type="entry name" value="Pept_M19"/>
</dbReference>
<dbReference type="GO" id="GO:0070573">
    <property type="term" value="F:metallodipeptidase activity"/>
    <property type="evidence" value="ECO:0007669"/>
    <property type="project" value="InterPro"/>
</dbReference>
<organism evidence="1">
    <name type="scientific">marine metagenome</name>
    <dbReference type="NCBI Taxonomy" id="408172"/>
    <lineage>
        <taxon>unclassified sequences</taxon>
        <taxon>metagenomes</taxon>
        <taxon>ecological metagenomes</taxon>
    </lineage>
</organism>
<evidence type="ECO:0000313" key="1">
    <source>
        <dbReference type="EMBL" id="SVC67066.1"/>
    </source>
</evidence>